<dbReference type="GO" id="GO:0015979">
    <property type="term" value="P:photosynthesis"/>
    <property type="evidence" value="ECO:0007669"/>
    <property type="project" value="UniProtKB-KW"/>
</dbReference>
<dbReference type="PANTHER" id="PTHR34011">
    <property type="entry name" value="PHYCOBILISOME 32.1 KDA LINKER POLYPEPTIDE, PHYCOCYANIN-ASSOCIATED, ROD 2-RELATED"/>
    <property type="match status" value="1"/>
</dbReference>
<comment type="similarity">
    <text evidence="2">Belongs to the phycobiliprotein family.</text>
</comment>
<keyword evidence="12" id="KW-0089">Bile pigment</keyword>
<evidence type="ECO:0000256" key="6">
    <source>
        <dbReference type="ARBA" id="ARBA00022549"/>
    </source>
</evidence>
<keyword evidence="7" id="KW-0605">Phycobilisome</keyword>
<keyword evidence="9" id="KW-0157">Chromophore</keyword>
<keyword evidence="6" id="KW-0042">Antenna complex</keyword>
<dbReference type="EMBL" id="JADEXS010000074">
    <property type="protein sequence ID" value="MBE9022363.1"/>
    <property type="molecule type" value="Genomic_DNA"/>
</dbReference>
<evidence type="ECO:0000256" key="4">
    <source>
        <dbReference type="ARBA" id="ARBA00022481"/>
    </source>
</evidence>
<dbReference type="SUPFAM" id="SSF46458">
    <property type="entry name" value="Globin-like"/>
    <property type="match status" value="1"/>
</dbReference>
<evidence type="ECO:0000256" key="8">
    <source>
        <dbReference type="ARBA" id="ARBA00022982"/>
    </source>
</evidence>
<sequence>MTQLTETVKQLIAKARIVSFAQWEQSHPEAAIAIFQAADDNLRYLSDEDLLQIKTLAPNYSALIPVAELLRDRAGEIVDEARVQVLLTYPQIIEPGGGLYPPERAQACWRDFWHFLRCITYGIAGSHTEYTSPSGLHYMNLLYQELQVPLDAMVLGLKSIKAASLKRCQTNDQETLAPYFDHLIAQLATFQIQ</sequence>
<keyword evidence="4" id="KW-0488">Methylation</keyword>
<dbReference type="PANTHER" id="PTHR34011:SF2">
    <property type="entry name" value="ALLOPHYCOCYANIN ALPHA CHAIN"/>
    <property type="match status" value="1"/>
</dbReference>
<evidence type="ECO:0000256" key="9">
    <source>
        <dbReference type="ARBA" id="ARBA00022991"/>
    </source>
</evidence>
<keyword evidence="8" id="KW-0249">Electron transport</keyword>
<keyword evidence="3" id="KW-0813">Transport</keyword>
<protein>
    <submittedName>
        <fullName evidence="13">Phycobilisome protein</fullName>
    </submittedName>
</protein>
<proteinExistence type="inferred from homology"/>
<evidence type="ECO:0000256" key="5">
    <source>
        <dbReference type="ARBA" id="ARBA00022531"/>
    </source>
</evidence>
<keyword evidence="10" id="KW-0793">Thylakoid</keyword>
<dbReference type="GO" id="GO:0030089">
    <property type="term" value="C:phycobilisome"/>
    <property type="evidence" value="ECO:0007669"/>
    <property type="project" value="UniProtKB-KW"/>
</dbReference>
<evidence type="ECO:0000313" key="13">
    <source>
        <dbReference type="EMBL" id="MBE9022363.1"/>
    </source>
</evidence>
<evidence type="ECO:0000256" key="3">
    <source>
        <dbReference type="ARBA" id="ARBA00022448"/>
    </source>
</evidence>
<evidence type="ECO:0000256" key="7">
    <source>
        <dbReference type="ARBA" id="ARBA00022738"/>
    </source>
</evidence>
<dbReference type="Gene3D" id="1.10.490.20">
    <property type="entry name" value="Phycocyanins"/>
    <property type="match status" value="1"/>
</dbReference>
<dbReference type="Pfam" id="PF00502">
    <property type="entry name" value="Phycobilisome"/>
    <property type="match status" value="1"/>
</dbReference>
<keyword evidence="5" id="KW-0602">Photosynthesis</keyword>
<evidence type="ECO:0000256" key="10">
    <source>
        <dbReference type="ARBA" id="ARBA00023078"/>
    </source>
</evidence>
<dbReference type="InterPro" id="IPR012128">
    <property type="entry name" value="Phycobilisome_asu/bsu"/>
</dbReference>
<dbReference type="GO" id="GO:0031676">
    <property type="term" value="C:plasma membrane-derived thylakoid membrane"/>
    <property type="evidence" value="ECO:0007669"/>
    <property type="project" value="UniProtKB-SubCell"/>
</dbReference>
<evidence type="ECO:0000256" key="2">
    <source>
        <dbReference type="ARBA" id="ARBA00008182"/>
    </source>
</evidence>
<dbReference type="RefSeq" id="WP_190878724.1">
    <property type="nucleotide sequence ID" value="NZ_JADEXS020000001.1"/>
</dbReference>
<keyword evidence="14" id="KW-1185">Reference proteome</keyword>
<reference evidence="13" key="1">
    <citation type="submission" date="2020-10" db="EMBL/GenBank/DDBJ databases">
        <authorList>
            <person name="Castelo-Branco R."/>
            <person name="Eusebio N."/>
            <person name="Adriana R."/>
            <person name="Vieira A."/>
            <person name="Brugerolle De Fraissinette N."/>
            <person name="Rezende De Castro R."/>
            <person name="Schneider M.P."/>
            <person name="Vasconcelos V."/>
            <person name="Leao P.N."/>
        </authorList>
    </citation>
    <scope>NUCLEOTIDE SEQUENCE</scope>
    <source>
        <strain evidence="13">LEGE 12446</strain>
    </source>
</reference>
<evidence type="ECO:0000313" key="14">
    <source>
        <dbReference type="Proteomes" id="UP000622533"/>
    </source>
</evidence>
<dbReference type="Proteomes" id="UP000622533">
    <property type="component" value="Unassembled WGS sequence"/>
</dbReference>
<dbReference type="InterPro" id="IPR009050">
    <property type="entry name" value="Globin-like_sf"/>
</dbReference>
<evidence type="ECO:0000256" key="12">
    <source>
        <dbReference type="ARBA" id="ARBA00023307"/>
    </source>
</evidence>
<comment type="subcellular location">
    <subcellularLocation>
        <location evidence="1">Cellular thylakoid membrane</location>
        <topology evidence="1">Peripheral membrane protein</topology>
        <orientation evidence="1">Cytoplasmic side</orientation>
    </subcellularLocation>
</comment>
<accession>A0A8J7A9P6</accession>
<comment type="caution">
    <text evidence="13">The sequence shown here is derived from an EMBL/GenBank/DDBJ whole genome shotgun (WGS) entry which is preliminary data.</text>
</comment>
<organism evidence="13 14">
    <name type="scientific">Desmonostoc muscorum LEGE 12446</name>
    <dbReference type="NCBI Taxonomy" id="1828758"/>
    <lineage>
        <taxon>Bacteria</taxon>
        <taxon>Bacillati</taxon>
        <taxon>Cyanobacteriota</taxon>
        <taxon>Cyanophyceae</taxon>
        <taxon>Nostocales</taxon>
        <taxon>Nostocaceae</taxon>
        <taxon>Desmonostoc</taxon>
    </lineage>
</organism>
<keyword evidence="11" id="KW-0472">Membrane</keyword>
<dbReference type="AlphaFoldDB" id="A0A8J7A9P6"/>
<name>A0A8J7A9P6_DESMC</name>
<dbReference type="CDD" id="cd12130">
    <property type="entry name" value="Apl"/>
    <property type="match status" value="1"/>
</dbReference>
<evidence type="ECO:0000256" key="1">
    <source>
        <dbReference type="ARBA" id="ARBA00004445"/>
    </source>
</evidence>
<gene>
    <name evidence="13" type="ORF">IQ276_07950</name>
</gene>
<evidence type="ECO:0000256" key="11">
    <source>
        <dbReference type="ARBA" id="ARBA00023136"/>
    </source>
</evidence>
<dbReference type="InterPro" id="IPR038719">
    <property type="entry name" value="Phycobilisome_asu/bsu_sf"/>
</dbReference>